<evidence type="ECO:0008006" key="4">
    <source>
        <dbReference type="Google" id="ProtNLM"/>
    </source>
</evidence>
<dbReference type="Gene3D" id="2.60.120.260">
    <property type="entry name" value="Galactose-binding domain-like"/>
    <property type="match status" value="1"/>
</dbReference>
<feature type="compositionally biased region" description="Pro residues" evidence="1">
    <location>
        <begin position="42"/>
        <end position="72"/>
    </location>
</feature>
<dbReference type="RefSeq" id="WP_229112624.1">
    <property type="nucleotide sequence ID" value="NZ_CP064787.1"/>
</dbReference>
<dbReference type="EMBL" id="CP064787">
    <property type="protein sequence ID" value="QSG06173.1"/>
    <property type="molecule type" value="Genomic_DNA"/>
</dbReference>
<accession>A0A897N4I8</accession>
<gene>
    <name evidence="2" type="ORF">HSR121_1839</name>
</gene>
<organism evidence="2 3">
    <name type="scientific">Halapricum desulfuricans</name>
    <dbReference type="NCBI Taxonomy" id="2841257"/>
    <lineage>
        <taxon>Archaea</taxon>
        <taxon>Methanobacteriati</taxon>
        <taxon>Methanobacteriota</taxon>
        <taxon>Stenosarchaea group</taxon>
        <taxon>Halobacteria</taxon>
        <taxon>Halobacteriales</taxon>
        <taxon>Haloarculaceae</taxon>
        <taxon>Halapricum</taxon>
    </lineage>
</organism>
<sequence>MKRRYFLAGTASVAALLAGCSGDDEPADDDPTDTSTPSDPTTEPPTTEPPTTEPPTTEPPTTEPPTTEPPGTDPSDGSDELVDGSFEYGLERWYVDTDLPDKPGNPGQKVDASVTTADRASDGQQGIEIFIDGSADDGTVWVQQEVDLSEVSTLKVDGYSEQNSFNTVLQVATYTGPVPEDGLVETDFNRDHSLWDHEGWKTYEYDVDHDGTGLVAVGLSIIWETGAAGVLDNVRLE</sequence>
<name>A0A897N4I8_9EURY</name>
<feature type="compositionally biased region" description="Acidic residues" evidence="1">
    <location>
        <begin position="22"/>
        <end position="32"/>
    </location>
</feature>
<evidence type="ECO:0000256" key="1">
    <source>
        <dbReference type="SAM" id="MobiDB-lite"/>
    </source>
</evidence>
<dbReference type="PROSITE" id="PS51257">
    <property type="entry name" value="PROKAR_LIPOPROTEIN"/>
    <property type="match status" value="1"/>
</dbReference>
<evidence type="ECO:0000313" key="3">
    <source>
        <dbReference type="Proteomes" id="UP000663525"/>
    </source>
</evidence>
<protein>
    <recommendedName>
        <fullName evidence="4">Lipoprotein</fullName>
    </recommendedName>
</protein>
<dbReference type="AlphaFoldDB" id="A0A897N4I8"/>
<reference evidence="2" key="1">
    <citation type="submission" date="2020-11" db="EMBL/GenBank/DDBJ databases">
        <title>Carbohydrate-dependent, anaerobic sulfur respiration: A novel catabolism in halophilic archaea.</title>
        <authorList>
            <person name="Sorokin D.Y."/>
            <person name="Messina E."/>
            <person name="Smedile F."/>
            <person name="La Cono V."/>
            <person name="Hallsworth J.E."/>
            <person name="Yakimov M.M."/>
        </authorList>
    </citation>
    <scope>NUCLEOTIDE SEQUENCE</scope>
    <source>
        <strain evidence="2">HSR12-1</strain>
    </source>
</reference>
<dbReference type="Proteomes" id="UP000663525">
    <property type="component" value="Chromosome"/>
</dbReference>
<evidence type="ECO:0000313" key="2">
    <source>
        <dbReference type="EMBL" id="QSG06173.1"/>
    </source>
</evidence>
<proteinExistence type="predicted"/>
<feature type="region of interest" description="Disordered" evidence="1">
    <location>
        <begin position="19"/>
        <end position="83"/>
    </location>
</feature>
<dbReference type="GeneID" id="68855425"/>